<organism evidence="1 2">
    <name type="scientific">Sphingobacterium bovistauri</name>
    <dbReference type="NCBI Taxonomy" id="2781959"/>
    <lineage>
        <taxon>Bacteria</taxon>
        <taxon>Pseudomonadati</taxon>
        <taxon>Bacteroidota</taxon>
        <taxon>Sphingobacteriia</taxon>
        <taxon>Sphingobacteriales</taxon>
        <taxon>Sphingobacteriaceae</taxon>
        <taxon>Sphingobacterium</taxon>
    </lineage>
</organism>
<accession>A0ABS7Z7Y1</accession>
<sequence>MKTLESRLEEYNKHFGFKENPEEFNFNISPERMLYKNEALRTCNRDLYVSYLAENYPIEMGLELADFDRKVGKIVKMNKDQVQVYMADKGYNLLKGDLHFTEQDGIYYGVKVDNENVKWDTERNFEDLVNPVGHVGDTFNNKDWIWIIKN</sequence>
<evidence type="ECO:0000313" key="2">
    <source>
        <dbReference type="Proteomes" id="UP001165302"/>
    </source>
</evidence>
<dbReference type="RefSeq" id="WP_225554660.1">
    <property type="nucleotide sequence ID" value="NZ_JADEYP010000030.1"/>
</dbReference>
<evidence type="ECO:0000313" key="1">
    <source>
        <dbReference type="EMBL" id="MCA5006301.1"/>
    </source>
</evidence>
<dbReference type="Proteomes" id="UP001165302">
    <property type="component" value="Unassembled WGS sequence"/>
</dbReference>
<gene>
    <name evidence="1" type="ORF">IPZ78_14195</name>
</gene>
<keyword evidence="2" id="KW-1185">Reference proteome</keyword>
<proteinExistence type="predicted"/>
<dbReference type="EMBL" id="JADEYP010000030">
    <property type="protein sequence ID" value="MCA5006301.1"/>
    <property type="molecule type" value="Genomic_DNA"/>
</dbReference>
<protein>
    <submittedName>
        <fullName evidence="1">Uncharacterized protein</fullName>
    </submittedName>
</protein>
<name>A0ABS7Z7Y1_9SPHI</name>
<comment type="caution">
    <text evidence="1">The sequence shown here is derived from an EMBL/GenBank/DDBJ whole genome shotgun (WGS) entry which is preliminary data.</text>
</comment>
<reference evidence="1" key="1">
    <citation type="submission" date="2020-10" db="EMBL/GenBank/DDBJ databases">
        <authorList>
            <person name="Lu T."/>
            <person name="Wang Q."/>
            <person name="Han X."/>
        </authorList>
    </citation>
    <scope>NUCLEOTIDE SEQUENCE</scope>
    <source>
        <strain evidence="1">WQ 366</strain>
    </source>
</reference>